<keyword evidence="2" id="KW-0175">Coiled coil</keyword>
<dbReference type="STRING" id="1618665.UY55_C0001G0034"/>
<sequence>MSLSEKQIKEFETRLLAEKKEIEEGIEKMRADLDFGDDTDHLDEEADETEEMTKFIGVKKPLEEKMAAIDVALERIKNGTYDKCESCGKEIELEVLEAAPESGLCKSCKIK</sequence>
<evidence type="ECO:0000313" key="4">
    <source>
        <dbReference type="Proteomes" id="UP000034224"/>
    </source>
</evidence>
<dbReference type="AlphaFoldDB" id="A0A0G1W9M5"/>
<comment type="caution">
    <text evidence="3">The sequence shown here is derived from an EMBL/GenBank/DDBJ whole genome shotgun (WGS) entry which is preliminary data.</text>
</comment>
<dbReference type="PROSITE" id="PS51128">
    <property type="entry name" value="ZF_DKSA_2"/>
    <property type="match status" value="1"/>
</dbReference>
<dbReference type="PANTHER" id="PTHR33823:SF4">
    <property type="entry name" value="GENERAL STRESS PROTEIN 16O"/>
    <property type="match status" value="1"/>
</dbReference>
<dbReference type="SUPFAM" id="SSF109635">
    <property type="entry name" value="DnaK suppressor protein DksA, alpha-hairpin domain"/>
    <property type="match status" value="1"/>
</dbReference>
<proteinExistence type="predicted"/>
<dbReference type="Gene3D" id="1.20.120.910">
    <property type="entry name" value="DksA, coiled-coil domain"/>
    <property type="match status" value="1"/>
</dbReference>
<dbReference type="InterPro" id="IPR037187">
    <property type="entry name" value="DnaK_N"/>
</dbReference>
<evidence type="ECO:0000256" key="1">
    <source>
        <dbReference type="PROSITE-ProRule" id="PRU00510"/>
    </source>
</evidence>
<reference evidence="3 4" key="1">
    <citation type="journal article" date="2015" name="Nature">
        <title>rRNA introns, odd ribosomes, and small enigmatic genomes across a large radiation of phyla.</title>
        <authorList>
            <person name="Brown C.T."/>
            <person name="Hug L.A."/>
            <person name="Thomas B.C."/>
            <person name="Sharon I."/>
            <person name="Castelle C.J."/>
            <person name="Singh A."/>
            <person name="Wilkins M.J."/>
            <person name="Williams K.H."/>
            <person name="Banfield J.F."/>
        </authorList>
    </citation>
    <scope>NUCLEOTIDE SEQUENCE [LARGE SCALE GENOMIC DNA]</scope>
</reference>
<protein>
    <submittedName>
        <fullName evidence="3">Transcriptional regulator, TraR/DksA family</fullName>
    </submittedName>
</protein>
<dbReference type="EMBL" id="LCQK01000001">
    <property type="protein sequence ID" value="KKW15280.1"/>
    <property type="molecule type" value="Genomic_DNA"/>
</dbReference>
<dbReference type="PANTHER" id="PTHR33823">
    <property type="entry name" value="RNA POLYMERASE-BINDING TRANSCRIPTION FACTOR DKSA-RELATED"/>
    <property type="match status" value="1"/>
</dbReference>
<accession>A0A0G1W9M5</accession>
<name>A0A0G1W9M5_9BACT</name>
<evidence type="ECO:0000313" key="3">
    <source>
        <dbReference type="EMBL" id="KKW15280.1"/>
    </source>
</evidence>
<gene>
    <name evidence="3" type="ORF">UY55_C0001G0034</name>
</gene>
<feature type="coiled-coil region" evidence="2">
    <location>
        <begin position="1"/>
        <end position="28"/>
    </location>
</feature>
<evidence type="ECO:0000256" key="2">
    <source>
        <dbReference type="SAM" id="Coils"/>
    </source>
</evidence>
<dbReference type="Proteomes" id="UP000034224">
    <property type="component" value="Unassembled WGS sequence"/>
</dbReference>
<organism evidence="3 4">
    <name type="scientific">Candidatus Jorgensenbacteria bacterium GW2011_GWB1_50_10</name>
    <dbReference type="NCBI Taxonomy" id="1618665"/>
    <lineage>
        <taxon>Bacteria</taxon>
        <taxon>Candidatus Joergenseniibacteriota</taxon>
    </lineage>
</organism>
<feature type="zinc finger region" description="dksA C4-type" evidence="1">
    <location>
        <begin position="84"/>
        <end position="108"/>
    </location>
</feature>